<evidence type="ECO:0000313" key="3">
    <source>
        <dbReference type="Proteomes" id="UP000570851"/>
    </source>
</evidence>
<dbReference type="InterPro" id="IPR045247">
    <property type="entry name" value="Oye-like"/>
</dbReference>
<keyword evidence="3" id="KW-1185">Reference proteome</keyword>
<dbReference type="PANTHER" id="PTHR22893:SF91">
    <property type="entry name" value="NADPH DEHYDROGENASE 2-RELATED"/>
    <property type="match status" value="1"/>
</dbReference>
<sequence>MENRVRFLLEVTEAVSSVWGANRVGIKLSPSNTLNDIHNTDPKALFSYAIAALNSFCLGYLHWMEASDADIRYAGKGIPVADFRPFYSVTLIANGGYGREKGDESDRPHLKELIMVSSVRRDGINRVCTKINLWLASCEL</sequence>
<dbReference type="InterPro" id="IPR001155">
    <property type="entry name" value="OxRdtase_FMN_N"/>
</dbReference>
<evidence type="ECO:0000313" key="2">
    <source>
        <dbReference type="EMBL" id="MBC1302587.1"/>
    </source>
</evidence>
<accession>A0ABR6S849</accession>
<dbReference type="Pfam" id="PF00724">
    <property type="entry name" value="Oxidored_FMN"/>
    <property type="match status" value="1"/>
</dbReference>
<reference evidence="2 3" key="1">
    <citation type="submission" date="2019-11" db="EMBL/GenBank/DDBJ databases">
        <title>Comparison of genomes from free-living endosymbiotic cyanobacteria isolated from Azolla.</title>
        <authorList>
            <person name="Thiel T."/>
            <person name="Pratte B."/>
        </authorList>
    </citation>
    <scope>NUCLEOTIDE SEQUENCE [LARGE SCALE GENOMIC DNA]</scope>
    <source>
        <strain evidence="2 3">N2B</strain>
    </source>
</reference>
<dbReference type="PANTHER" id="PTHR22893">
    <property type="entry name" value="NADH OXIDOREDUCTASE-RELATED"/>
    <property type="match status" value="1"/>
</dbReference>
<feature type="domain" description="NADH:flavin oxidoreductase/NADH oxidase N-terminal" evidence="1">
    <location>
        <begin position="1"/>
        <end position="65"/>
    </location>
</feature>
<gene>
    <name evidence="2" type="ORF">GNE12_11755</name>
</gene>
<proteinExistence type="predicted"/>
<organism evidence="2 3">
    <name type="scientific">Trichormus variabilis N2B</name>
    <dbReference type="NCBI Taxonomy" id="2681315"/>
    <lineage>
        <taxon>Bacteria</taxon>
        <taxon>Bacillati</taxon>
        <taxon>Cyanobacteriota</taxon>
        <taxon>Cyanophyceae</taxon>
        <taxon>Nostocales</taxon>
        <taxon>Nostocaceae</taxon>
        <taxon>Trichormus</taxon>
    </lineage>
</organism>
<dbReference type="EMBL" id="JACKZP010000037">
    <property type="protein sequence ID" value="MBC1302587.1"/>
    <property type="molecule type" value="Genomic_DNA"/>
</dbReference>
<name>A0ABR6S849_ANAVA</name>
<dbReference type="Gene3D" id="3.20.20.70">
    <property type="entry name" value="Aldolase class I"/>
    <property type="match status" value="1"/>
</dbReference>
<protein>
    <recommendedName>
        <fullName evidence="1">NADH:flavin oxidoreductase/NADH oxidase N-terminal domain-containing protein</fullName>
    </recommendedName>
</protein>
<dbReference type="SUPFAM" id="SSF51395">
    <property type="entry name" value="FMN-linked oxidoreductases"/>
    <property type="match status" value="1"/>
</dbReference>
<dbReference type="InterPro" id="IPR013785">
    <property type="entry name" value="Aldolase_TIM"/>
</dbReference>
<evidence type="ECO:0000259" key="1">
    <source>
        <dbReference type="Pfam" id="PF00724"/>
    </source>
</evidence>
<dbReference type="Proteomes" id="UP000570851">
    <property type="component" value="Unassembled WGS sequence"/>
</dbReference>
<comment type="caution">
    <text evidence="2">The sequence shown here is derived from an EMBL/GenBank/DDBJ whole genome shotgun (WGS) entry which is preliminary data.</text>
</comment>